<evidence type="ECO:0000313" key="2">
    <source>
        <dbReference type="Proteomes" id="UP000800035"/>
    </source>
</evidence>
<proteinExistence type="predicted"/>
<sequence length="104" mass="11564">MLQHLRTVFAIFNFLNDPSREMPDAANIAAFADGVIEDYFPTVERDVTTWVIDQINYAEHIFGTGRDANGNRSNSYTAVIAALSSYRSKIQNLRLPRGKNGGGI</sequence>
<organism evidence="1 2">
    <name type="scientific">Byssothecium circinans</name>
    <dbReference type="NCBI Taxonomy" id="147558"/>
    <lineage>
        <taxon>Eukaryota</taxon>
        <taxon>Fungi</taxon>
        <taxon>Dikarya</taxon>
        <taxon>Ascomycota</taxon>
        <taxon>Pezizomycotina</taxon>
        <taxon>Dothideomycetes</taxon>
        <taxon>Pleosporomycetidae</taxon>
        <taxon>Pleosporales</taxon>
        <taxon>Massarineae</taxon>
        <taxon>Massarinaceae</taxon>
        <taxon>Byssothecium</taxon>
    </lineage>
</organism>
<protein>
    <submittedName>
        <fullName evidence="1">Uncharacterized protein</fullName>
    </submittedName>
</protein>
<evidence type="ECO:0000313" key="1">
    <source>
        <dbReference type="EMBL" id="KAF1954319.1"/>
    </source>
</evidence>
<reference evidence="1" key="1">
    <citation type="journal article" date="2020" name="Stud. Mycol.">
        <title>101 Dothideomycetes genomes: a test case for predicting lifestyles and emergence of pathogens.</title>
        <authorList>
            <person name="Haridas S."/>
            <person name="Albert R."/>
            <person name="Binder M."/>
            <person name="Bloem J."/>
            <person name="Labutti K."/>
            <person name="Salamov A."/>
            <person name="Andreopoulos B."/>
            <person name="Baker S."/>
            <person name="Barry K."/>
            <person name="Bills G."/>
            <person name="Bluhm B."/>
            <person name="Cannon C."/>
            <person name="Castanera R."/>
            <person name="Culley D."/>
            <person name="Daum C."/>
            <person name="Ezra D."/>
            <person name="Gonzalez J."/>
            <person name="Henrissat B."/>
            <person name="Kuo A."/>
            <person name="Liang C."/>
            <person name="Lipzen A."/>
            <person name="Lutzoni F."/>
            <person name="Magnuson J."/>
            <person name="Mondo S."/>
            <person name="Nolan M."/>
            <person name="Ohm R."/>
            <person name="Pangilinan J."/>
            <person name="Park H.-J."/>
            <person name="Ramirez L."/>
            <person name="Alfaro M."/>
            <person name="Sun H."/>
            <person name="Tritt A."/>
            <person name="Yoshinaga Y."/>
            <person name="Zwiers L.-H."/>
            <person name="Turgeon B."/>
            <person name="Goodwin S."/>
            <person name="Spatafora J."/>
            <person name="Crous P."/>
            <person name="Grigoriev I."/>
        </authorList>
    </citation>
    <scope>NUCLEOTIDE SEQUENCE</scope>
    <source>
        <strain evidence="1">CBS 675.92</strain>
    </source>
</reference>
<gene>
    <name evidence="1" type="ORF">CC80DRAFT_550344</name>
</gene>
<accession>A0A6A5TRH9</accession>
<keyword evidence="2" id="KW-1185">Reference proteome</keyword>
<dbReference type="Proteomes" id="UP000800035">
    <property type="component" value="Unassembled WGS sequence"/>
</dbReference>
<dbReference type="EMBL" id="ML976999">
    <property type="protein sequence ID" value="KAF1954319.1"/>
    <property type="molecule type" value="Genomic_DNA"/>
</dbReference>
<name>A0A6A5TRH9_9PLEO</name>
<dbReference type="AlphaFoldDB" id="A0A6A5TRH9"/>